<dbReference type="HOGENOM" id="CLU_1317820_0_0_9"/>
<proteinExistence type="inferred from homology"/>
<evidence type="ECO:0000256" key="2">
    <source>
        <dbReference type="ARBA" id="ARBA00022679"/>
    </source>
</evidence>
<dbReference type="InterPro" id="IPR050306">
    <property type="entry name" value="PfkB_Carbo_kinase"/>
</dbReference>
<dbReference type="GO" id="GO:0005524">
    <property type="term" value="F:ATP binding"/>
    <property type="evidence" value="ECO:0007669"/>
    <property type="project" value="UniProtKB-KW"/>
</dbReference>
<protein>
    <recommendedName>
        <fullName evidence="6">Carbohydrate kinase PfkB domain-containing protein</fullName>
    </recommendedName>
</protein>
<accession>C0CSQ4</accession>
<evidence type="ECO:0000259" key="6">
    <source>
        <dbReference type="Pfam" id="PF00294"/>
    </source>
</evidence>
<dbReference type="Pfam" id="PF00294">
    <property type="entry name" value="PfkB"/>
    <property type="match status" value="1"/>
</dbReference>
<comment type="similarity">
    <text evidence="1">Belongs to the carbohydrate kinase PfkB family.</text>
</comment>
<dbReference type="SUPFAM" id="SSF53613">
    <property type="entry name" value="Ribokinase-like"/>
    <property type="match status" value="1"/>
</dbReference>
<keyword evidence="2" id="KW-0808">Transferase</keyword>
<dbReference type="AlphaFoldDB" id="C0CSQ4"/>
<gene>
    <name evidence="7" type="ORF">RUMHYD_03930</name>
</gene>
<organism evidence="7 8">
    <name type="scientific">Blautia hydrogenotrophica (strain DSM 10507 / JCM 14656 / S5a33)</name>
    <name type="common">Ruminococcus hydrogenotrophicus</name>
    <dbReference type="NCBI Taxonomy" id="476272"/>
    <lineage>
        <taxon>Bacteria</taxon>
        <taxon>Bacillati</taxon>
        <taxon>Bacillota</taxon>
        <taxon>Clostridia</taxon>
        <taxon>Lachnospirales</taxon>
        <taxon>Lachnospiraceae</taxon>
        <taxon>Blautia</taxon>
    </lineage>
</organism>
<name>C0CSQ4_BLAHS</name>
<dbReference type="PANTHER" id="PTHR43085:SF1">
    <property type="entry name" value="PSEUDOURIDINE KINASE-RELATED"/>
    <property type="match status" value="1"/>
</dbReference>
<evidence type="ECO:0000256" key="5">
    <source>
        <dbReference type="ARBA" id="ARBA00022840"/>
    </source>
</evidence>
<dbReference type="PANTHER" id="PTHR43085">
    <property type="entry name" value="HEXOKINASE FAMILY MEMBER"/>
    <property type="match status" value="1"/>
</dbReference>
<dbReference type="CDD" id="cd01166">
    <property type="entry name" value="KdgK"/>
    <property type="match status" value="1"/>
</dbReference>
<dbReference type="PATRIC" id="fig|476272.21.peg.4"/>
<dbReference type="InterPro" id="IPR029056">
    <property type="entry name" value="Ribokinase-like"/>
</dbReference>
<comment type="caution">
    <text evidence="7">The sequence shown here is derived from an EMBL/GenBank/DDBJ whole genome shotgun (WGS) entry which is preliminary data.</text>
</comment>
<keyword evidence="3" id="KW-0547">Nucleotide-binding</keyword>
<dbReference type="eggNOG" id="COG0524">
    <property type="taxonomic scope" value="Bacteria"/>
</dbReference>
<dbReference type="Proteomes" id="UP000003100">
    <property type="component" value="Unassembled WGS sequence"/>
</dbReference>
<feature type="domain" description="Carbohydrate kinase PfkB" evidence="6">
    <location>
        <begin position="13"/>
        <end position="193"/>
    </location>
</feature>
<sequence>AASHIDICDMKKTNFENAKILHVSGITAALSKSSQEACFWAIEKAQQCKMKVTFDPNIRRNLWKSEEEMRSVLNRIAFRSEIILPGIAEGKILTKKERVEDIADFYLEKGVQVVVIKLGALGAYYKTSDGVGAYVKGFSVSRVIDTIGAGDAFASGFLSGILENLSIHDSVVRGNAMGAIIVTSKTDNHDLPTKLELEEYLEHVRLLA</sequence>
<evidence type="ECO:0000256" key="4">
    <source>
        <dbReference type="ARBA" id="ARBA00022777"/>
    </source>
</evidence>
<dbReference type="InterPro" id="IPR011611">
    <property type="entry name" value="PfkB_dom"/>
</dbReference>
<keyword evidence="4" id="KW-0418">Kinase</keyword>
<evidence type="ECO:0000256" key="1">
    <source>
        <dbReference type="ARBA" id="ARBA00010688"/>
    </source>
</evidence>
<keyword evidence="5" id="KW-0067">ATP-binding</keyword>
<dbReference type="Gene3D" id="3.40.1190.20">
    <property type="match status" value="1"/>
</dbReference>
<dbReference type="InterPro" id="IPR002173">
    <property type="entry name" value="Carboh/pur_kinase_PfkB_CS"/>
</dbReference>
<dbReference type="GO" id="GO:0016301">
    <property type="term" value="F:kinase activity"/>
    <property type="evidence" value="ECO:0007669"/>
    <property type="project" value="UniProtKB-KW"/>
</dbReference>
<evidence type="ECO:0000256" key="3">
    <source>
        <dbReference type="ARBA" id="ARBA00022741"/>
    </source>
</evidence>
<evidence type="ECO:0000313" key="7">
    <source>
        <dbReference type="EMBL" id="EEG47202.1"/>
    </source>
</evidence>
<feature type="non-terminal residue" evidence="7">
    <location>
        <position position="1"/>
    </location>
</feature>
<reference evidence="7 8" key="2">
    <citation type="submission" date="2009-02" db="EMBL/GenBank/DDBJ databases">
        <title>Draft genome sequence of Blautia hydrogenotrophica DSM 10507 (Ruminococcus hydrogenotrophicus DSM 10507).</title>
        <authorList>
            <person name="Sudarsanam P."/>
            <person name="Ley R."/>
            <person name="Guruge J."/>
            <person name="Turnbaugh P.J."/>
            <person name="Mahowald M."/>
            <person name="Liep D."/>
            <person name="Gordon J."/>
        </authorList>
    </citation>
    <scope>NUCLEOTIDE SEQUENCE [LARGE SCALE GENOMIC DNA]</scope>
    <source>
        <strain evidence="8">DSM 10507 / JCM 14656 / S5a33</strain>
    </source>
</reference>
<dbReference type="EMBL" id="ACBZ01000232">
    <property type="protein sequence ID" value="EEG47202.1"/>
    <property type="molecule type" value="Genomic_DNA"/>
</dbReference>
<reference evidence="7 8" key="1">
    <citation type="submission" date="2009-01" db="EMBL/GenBank/DDBJ databases">
        <authorList>
            <person name="Fulton L."/>
            <person name="Clifton S."/>
            <person name="Fulton B."/>
            <person name="Xu J."/>
            <person name="Minx P."/>
            <person name="Pepin K.H."/>
            <person name="Johnson M."/>
            <person name="Bhonagiri V."/>
            <person name="Nash W.E."/>
            <person name="Mardis E.R."/>
            <person name="Wilson R.K."/>
        </authorList>
    </citation>
    <scope>NUCLEOTIDE SEQUENCE [LARGE SCALE GENOMIC DNA]</scope>
    <source>
        <strain evidence="8">DSM 10507 / JCM 14656 / S5a33</strain>
    </source>
</reference>
<dbReference type="PROSITE" id="PS00584">
    <property type="entry name" value="PFKB_KINASES_2"/>
    <property type="match status" value="1"/>
</dbReference>
<keyword evidence="8" id="KW-1185">Reference proteome</keyword>
<evidence type="ECO:0000313" key="8">
    <source>
        <dbReference type="Proteomes" id="UP000003100"/>
    </source>
</evidence>